<comment type="subcellular location">
    <subcellularLocation>
        <location evidence="1">Membrane</location>
        <topology evidence="1">Multi-pass membrane protein</topology>
    </subcellularLocation>
</comment>
<keyword evidence="6 9" id="KW-1133">Transmembrane helix</keyword>
<feature type="domain" description="C2" evidence="10">
    <location>
        <begin position="448"/>
        <end position="573"/>
    </location>
</feature>
<dbReference type="SMART" id="SM00239">
    <property type="entry name" value="C2"/>
    <property type="match status" value="4"/>
</dbReference>
<organism evidence="11 12">
    <name type="scientific">Trifolium subterraneum</name>
    <name type="common">Subterranean clover</name>
    <dbReference type="NCBI Taxonomy" id="3900"/>
    <lineage>
        <taxon>Eukaryota</taxon>
        <taxon>Viridiplantae</taxon>
        <taxon>Streptophyta</taxon>
        <taxon>Embryophyta</taxon>
        <taxon>Tracheophyta</taxon>
        <taxon>Spermatophyta</taxon>
        <taxon>Magnoliopsida</taxon>
        <taxon>eudicotyledons</taxon>
        <taxon>Gunneridae</taxon>
        <taxon>Pentapetalae</taxon>
        <taxon>rosids</taxon>
        <taxon>fabids</taxon>
        <taxon>Fabales</taxon>
        <taxon>Fabaceae</taxon>
        <taxon>Papilionoideae</taxon>
        <taxon>50 kb inversion clade</taxon>
        <taxon>NPAAA clade</taxon>
        <taxon>Hologalegina</taxon>
        <taxon>IRL clade</taxon>
        <taxon>Trifolieae</taxon>
        <taxon>Trifolium</taxon>
    </lineage>
</organism>
<dbReference type="InterPro" id="IPR047259">
    <property type="entry name" value="QUIRKY-like"/>
</dbReference>
<feature type="compositionally biased region" description="Low complexity" evidence="8">
    <location>
        <begin position="143"/>
        <end position="153"/>
    </location>
</feature>
<evidence type="ECO:0000313" key="12">
    <source>
        <dbReference type="Proteomes" id="UP000242715"/>
    </source>
</evidence>
<feature type="transmembrane region" description="Helical" evidence="9">
    <location>
        <begin position="721"/>
        <end position="738"/>
    </location>
</feature>
<dbReference type="PANTHER" id="PTHR31425">
    <property type="entry name" value="PHOSPHORIBOSYLANTHRANILATE TRANSFERASE ISOFORM 1"/>
    <property type="match status" value="1"/>
</dbReference>
<dbReference type="InterPro" id="IPR047257">
    <property type="entry name" value="C2B_MCTP_PRT_plant"/>
</dbReference>
<evidence type="ECO:0000256" key="7">
    <source>
        <dbReference type="ARBA" id="ARBA00023136"/>
    </source>
</evidence>
<dbReference type="InterPro" id="IPR000008">
    <property type="entry name" value="C2_dom"/>
</dbReference>
<dbReference type="Pfam" id="PF08372">
    <property type="entry name" value="PRT_C"/>
    <property type="match status" value="1"/>
</dbReference>
<dbReference type="OrthoDB" id="67700at2759"/>
<feature type="compositionally biased region" description="Acidic residues" evidence="8">
    <location>
        <begin position="156"/>
        <end position="167"/>
    </location>
</feature>
<evidence type="ECO:0000256" key="8">
    <source>
        <dbReference type="SAM" id="MobiDB-lite"/>
    </source>
</evidence>
<evidence type="ECO:0000256" key="9">
    <source>
        <dbReference type="SAM" id="Phobius"/>
    </source>
</evidence>
<dbReference type="PROSITE" id="PS50004">
    <property type="entry name" value="C2"/>
    <property type="match status" value="4"/>
</dbReference>
<evidence type="ECO:0000256" key="2">
    <source>
        <dbReference type="ARBA" id="ARBA00007923"/>
    </source>
</evidence>
<evidence type="ECO:0000256" key="6">
    <source>
        <dbReference type="ARBA" id="ARBA00022989"/>
    </source>
</evidence>
<dbReference type="CDD" id="cd08379">
    <property type="entry name" value="C2D_MCTP_PRT_plant"/>
    <property type="match status" value="1"/>
</dbReference>
<evidence type="ECO:0000313" key="11">
    <source>
        <dbReference type="EMBL" id="GAU37952.1"/>
    </source>
</evidence>
<dbReference type="SUPFAM" id="SSF49562">
    <property type="entry name" value="C2 domain (Calcium/lipid-binding domain, CaLB)"/>
    <property type="match status" value="4"/>
</dbReference>
<proteinExistence type="inferred from homology"/>
<gene>
    <name evidence="11" type="ORF">TSUD_269670</name>
</gene>
<feature type="domain" description="C2" evidence="10">
    <location>
        <begin position="616"/>
        <end position="737"/>
    </location>
</feature>
<keyword evidence="4" id="KW-0677">Repeat</keyword>
<accession>A0A2Z6NN15</accession>
<dbReference type="Pfam" id="PF00168">
    <property type="entry name" value="C2"/>
    <property type="match status" value="3"/>
</dbReference>
<dbReference type="AlphaFoldDB" id="A0A2Z6NN15"/>
<sequence length="878" mass="100861">MMNKLVVEVHDASDLMPKDGKGLANPYVQITFDEQEVKTQTKYKDINPYFNEKFVFNINTSRDLGHKTVEVCVYNHNEKKPSSKKNFLGRVRISGNSIPLSESESIIKRYPLEHSKGDIALKMIAFHDPFANTPPSPKPHPPQQHSQAKSSSFFEEHDEFDHDDEIPLQEINTNINMEDEENMFSDSEKKKKNKKKKEKEVRTFHSIGTEKPSHGHGHGHAHPPASAFPPVNHAPKFQSFVQPTVETQTRVDFAKSGPPNVMLMQIPKQNPEYALTETAPPLAARLRYKGGNKVSTTYDLVEQMHFLYVNVVKAKELPKMDISGSVDPYVEVKLGNYKGVTKHLEKNQHPVWKQIFAFSKDRLQSNLLEVTVKDKDLISKDDFVGRIMFDLNEVPVRVPPDSPLAPQWYRLEDKKGMKIEDGEIMLAVWMGTQADESFPEAWHSDAHNVSHSNLSNTRSKVYFTPKLYYLRVEVIEAQDLVPHDKGRIPQASVRVQLGNQMRFTRPSQMRGINPIWNEELMFVAAEPFEDIIVVTVEDKFGPNNVEILGREIMSVRNVPQRMETGKLPDSRWFNLHRPSAVGEEETEKKKEKFSSKVHLRICLEAGYHVLDESTHFSSDLQPSSKHLRRKNIGYLEVGILSARNLLPMKGKDGRTTDAYCVAKYGNKWVRTRTLLDTLSPRWNEQYTWEVHDPCTVITVGVFDNHHLNGSSDHKDQRIGKLMLPTIFLYLFVIGIWNYRFRPRNPPHMDARLSQAEVCHPDELDEEFDTFPTTRPSDIVRMRYDRLRSVAGRVQTVVGDLATQGERAQALLSWRDSRATAIFIIFSLIWAVFIYITPFQVIAIIVGLFMLRHPRFRSKMPSVPVNFFKRLPSKSDAMF</sequence>
<dbReference type="PANTHER" id="PTHR31425:SF22">
    <property type="entry name" value="MULTIPLE C2 DOMAIN AND TRANSMEMBRANE REGION PROTEIN 6"/>
    <property type="match status" value="1"/>
</dbReference>
<evidence type="ECO:0000259" key="10">
    <source>
        <dbReference type="PROSITE" id="PS50004"/>
    </source>
</evidence>
<dbReference type="GO" id="GO:0016020">
    <property type="term" value="C:membrane"/>
    <property type="evidence" value="ECO:0007669"/>
    <property type="project" value="UniProtKB-SubCell"/>
</dbReference>
<dbReference type="FunFam" id="2.60.40.150:FF:000128">
    <property type="entry name" value="C2 domain-containing protein"/>
    <property type="match status" value="1"/>
</dbReference>
<evidence type="ECO:0000256" key="3">
    <source>
        <dbReference type="ARBA" id="ARBA00022692"/>
    </source>
</evidence>
<dbReference type="EMBL" id="DF973696">
    <property type="protein sequence ID" value="GAU37952.1"/>
    <property type="molecule type" value="Genomic_DNA"/>
</dbReference>
<comment type="similarity">
    <text evidence="2">Belongs to the MCTP family.</text>
</comment>
<keyword evidence="7 9" id="KW-0472">Membrane</keyword>
<feature type="domain" description="C2" evidence="10">
    <location>
        <begin position="288"/>
        <end position="409"/>
    </location>
</feature>
<keyword evidence="5" id="KW-0106">Calcium</keyword>
<feature type="domain" description="C2" evidence="10">
    <location>
        <begin position="1"/>
        <end position="114"/>
    </location>
</feature>
<dbReference type="CDD" id="cd04019">
    <property type="entry name" value="C2C_MCTP_PRT_plant"/>
    <property type="match status" value="1"/>
</dbReference>
<keyword evidence="12" id="KW-1185">Reference proteome</keyword>
<dbReference type="InterPro" id="IPR047258">
    <property type="entry name" value="C2C_MCTP_PRT_plant"/>
</dbReference>
<feature type="compositionally biased region" description="Pro residues" evidence="8">
    <location>
        <begin position="132"/>
        <end position="142"/>
    </location>
</feature>
<feature type="region of interest" description="Disordered" evidence="8">
    <location>
        <begin position="128"/>
        <end position="202"/>
    </location>
</feature>
<dbReference type="Gene3D" id="2.60.40.150">
    <property type="entry name" value="C2 domain"/>
    <property type="match status" value="4"/>
</dbReference>
<dbReference type="InterPro" id="IPR035892">
    <property type="entry name" value="C2_domain_sf"/>
</dbReference>
<protein>
    <recommendedName>
        <fullName evidence="10">C2 domain-containing protein</fullName>
    </recommendedName>
</protein>
<evidence type="ECO:0000256" key="5">
    <source>
        <dbReference type="ARBA" id="ARBA00022837"/>
    </source>
</evidence>
<dbReference type="InterPro" id="IPR013583">
    <property type="entry name" value="MCTP_C"/>
</dbReference>
<dbReference type="CDD" id="cd08378">
    <property type="entry name" value="C2B_MCTP_PRT_plant"/>
    <property type="match status" value="1"/>
</dbReference>
<dbReference type="InterPro" id="IPR047255">
    <property type="entry name" value="C2D_MCTP_PRT_plant"/>
</dbReference>
<feature type="transmembrane region" description="Helical" evidence="9">
    <location>
        <begin position="820"/>
        <end position="850"/>
    </location>
</feature>
<keyword evidence="3 9" id="KW-0812">Transmembrane</keyword>
<evidence type="ECO:0000256" key="4">
    <source>
        <dbReference type="ARBA" id="ARBA00022737"/>
    </source>
</evidence>
<name>A0A2Z6NN15_TRISU</name>
<dbReference type="Proteomes" id="UP000242715">
    <property type="component" value="Unassembled WGS sequence"/>
</dbReference>
<reference evidence="12" key="1">
    <citation type="journal article" date="2017" name="Front. Plant Sci.">
        <title>Climate Clever Clovers: New Paradigm to Reduce the Environmental Footprint of Ruminants by Breeding Low Methanogenic Forages Utilizing Haplotype Variation.</title>
        <authorList>
            <person name="Kaur P."/>
            <person name="Appels R."/>
            <person name="Bayer P.E."/>
            <person name="Keeble-Gagnere G."/>
            <person name="Wang J."/>
            <person name="Hirakawa H."/>
            <person name="Shirasawa K."/>
            <person name="Vercoe P."/>
            <person name="Stefanova K."/>
            <person name="Durmic Z."/>
            <person name="Nichols P."/>
            <person name="Revell C."/>
            <person name="Isobe S.N."/>
            <person name="Edwards D."/>
            <person name="Erskine W."/>
        </authorList>
    </citation>
    <scope>NUCLEOTIDE SEQUENCE [LARGE SCALE GENOMIC DNA]</scope>
    <source>
        <strain evidence="12">cv. Daliak</strain>
    </source>
</reference>
<evidence type="ECO:0000256" key="1">
    <source>
        <dbReference type="ARBA" id="ARBA00004141"/>
    </source>
</evidence>